<dbReference type="InterPro" id="IPR051159">
    <property type="entry name" value="Hexapeptide_acetyltransf"/>
</dbReference>
<reference evidence="3 4" key="1">
    <citation type="submission" date="2020-03" db="EMBL/GenBank/DDBJ databases">
        <title>Soil Listeria distribution.</title>
        <authorList>
            <person name="Liao J."/>
            <person name="Wiedmann M."/>
        </authorList>
    </citation>
    <scope>NUCLEOTIDE SEQUENCE [LARGE SCALE GENOMIC DNA]</scope>
    <source>
        <strain evidence="3 4">FSL L7-1645</strain>
    </source>
</reference>
<organism evidence="3 4">
    <name type="scientific">Listeria fleischmannii</name>
    <dbReference type="NCBI Taxonomy" id="1069827"/>
    <lineage>
        <taxon>Bacteria</taxon>
        <taxon>Bacillati</taxon>
        <taxon>Bacillota</taxon>
        <taxon>Bacilli</taxon>
        <taxon>Bacillales</taxon>
        <taxon>Listeriaceae</taxon>
        <taxon>Listeria</taxon>
    </lineage>
</organism>
<keyword evidence="2 3" id="KW-0808">Transferase</keyword>
<comment type="caution">
    <text evidence="3">The sequence shown here is derived from an EMBL/GenBank/DDBJ whole genome shotgun (WGS) entry which is preliminary data.</text>
</comment>
<dbReference type="PANTHER" id="PTHR23416:SF23">
    <property type="entry name" value="ACETYLTRANSFERASE C18B11.09C-RELATED"/>
    <property type="match status" value="1"/>
</dbReference>
<evidence type="ECO:0000313" key="4">
    <source>
        <dbReference type="Proteomes" id="UP000571128"/>
    </source>
</evidence>
<dbReference type="AlphaFoldDB" id="A0A841YFZ0"/>
<evidence type="ECO:0000256" key="1">
    <source>
        <dbReference type="ARBA" id="ARBA00007274"/>
    </source>
</evidence>
<gene>
    <name evidence="3" type="ORF">HB844_09410</name>
</gene>
<dbReference type="PANTHER" id="PTHR23416">
    <property type="entry name" value="SIALIC ACID SYNTHASE-RELATED"/>
    <property type="match status" value="1"/>
</dbReference>
<name>A0A841YFZ0_9LIST</name>
<dbReference type="SUPFAM" id="SSF51161">
    <property type="entry name" value="Trimeric LpxA-like enzymes"/>
    <property type="match status" value="1"/>
</dbReference>
<dbReference type="InterPro" id="IPR011004">
    <property type="entry name" value="Trimer_LpxA-like_sf"/>
</dbReference>
<dbReference type="InterPro" id="IPR001451">
    <property type="entry name" value="Hexapep"/>
</dbReference>
<protein>
    <submittedName>
        <fullName evidence="3">Sugar O-acetyltransferase</fullName>
    </submittedName>
</protein>
<sequence length="184" mass="20006">MKLRDKLRNRTILVDDPLFDEIHEIVAQNKPKIRHLNTANLNKKEVQELLSEITGTKIDESLDVNLPLYTDFGRNLTIGKHVFINCNVMFTDLGGITLEDHVLIGPGAQILSVGHPLAPENRRGVVLKPVVIKRNAWIGAGATILPGVTIFENAVVAANATVTRDVPAGKVVAGTPAKIVKSVE</sequence>
<accession>A0A841YFZ0</accession>
<dbReference type="Proteomes" id="UP000571128">
    <property type="component" value="Unassembled WGS sequence"/>
</dbReference>
<dbReference type="EMBL" id="JAARPY010000009">
    <property type="protein sequence ID" value="MBC1399084.1"/>
    <property type="molecule type" value="Genomic_DNA"/>
</dbReference>
<dbReference type="Pfam" id="PF00132">
    <property type="entry name" value="Hexapep"/>
    <property type="match status" value="1"/>
</dbReference>
<dbReference type="Gene3D" id="2.160.10.10">
    <property type="entry name" value="Hexapeptide repeat proteins"/>
    <property type="match status" value="1"/>
</dbReference>
<comment type="similarity">
    <text evidence="1">Belongs to the transferase hexapeptide repeat family.</text>
</comment>
<proteinExistence type="inferred from homology"/>
<dbReference type="GO" id="GO:0008374">
    <property type="term" value="F:O-acyltransferase activity"/>
    <property type="evidence" value="ECO:0007669"/>
    <property type="project" value="TreeGrafter"/>
</dbReference>
<evidence type="ECO:0000313" key="3">
    <source>
        <dbReference type="EMBL" id="MBC1399084.1"/>
    </source>
</evidence>
<evidence type="ECO:0000256" key="2">
    <source>
        <dbReference type="ARBA" id="ARBA00022679"/>
    </source>
</evidence>